<evidence type="ECO:0000313" key="2">
    <source>
        <dbReference type="Proteomes" id="UP000320160"/>
    </source>
</evidence>
<protein>
    <submittedName>
        <fullName evidence="1">Uncharacterized protein</fullName>
    </submittedName>
</protein>
<dbReference type="EMBL" id="VKKU01000002">
    <property type="protein sequence ID" value="TSB02377.1"/>
    <property type="molecule type" value="Genomic_DNA"/>
</dbReference>
<dbReference type="OrthoDB" id="7565826at2"/>
<dbReference type="AlphaFoldDB" id="A0A553WCG2"/>
<evidence type="ECO:0000313" key="1">
    <source>
        <dbReference type="EMBL" id="TSB02377.1"/>
    </source>
</evidence>
<comment type="caution">
    <text evidence="1">The sequence shown here is derived from an EMBL/GenBank/DDBJ whole genome shotgun (WGS) entry which is preliminary data.</text>
</comment>
<organism evidence="1 2">
    <name type="scientific">Sphingorhabdus contaminans</name>
    <dbReference type="NCBI Taxonomy" id="1343899"/>
    <lineage>
        <taxon>Bacteria</taxon>
        <taxon>Pseudomonadati</taxon>
        <taxon>Pseudomonadota</taxon>
        <taxon>Alphaproteobacteria</taxon>
        <taxon>Sphingomonadales</taxon>
        <taxon>Sphingomonadaceae</taxon>
        <taxon>Sphingorhabdus</taxon>
    </lineage>
</organism>
<name>A0A553WCG2_9SPHN</name>
<proteinExistence type="predicted"/>
<dbReference type="RefSeq" id="WP_143777595.1">
    <property type="nucleotide sequence ID" value="NZ_VKKU01000002.1"/>
</dbReference>
<sequence length="324" mass="36963">MLTLHYIPEDEWHGELRVEARHAGFSAHASAWFGTDTLKKFADPLRNFLPSLEQPIKLEGGYFSDSTTSSRPVETHVGITIAQRGDKGRYWADISLTEPDENILHHSAQLRFHVEPYALLRFADQIEAMLLAGGSAGLPASEHGVSQPGTLIARQKIRRPLSPLFVELRESCRVLIDRMEQTSSPVLPSKEKQMVTEEWERFEPGLIIATIDWEQARFIFNWAVDDEYPVRAARSPDYILELWSLKRAAQDQSHPRAWFESQALYLLSAMQDHLGAFYRDGSTDDIPYNRHLMYAQGMADSAACIWVGDVIFRYDDQHQADFNS</sequence>
<dbReference type="Proteomes" id="UP000320160">
    <property type="component" value="Unassembled WGS sequence"/>
</dbReference>
<gene>
    <name evidence="1" type="ORF">FOM92_14875</name>
</gene>
<accession>A0A553WCG2</accession>
<reference evidence="1 2" key="1">
    <citation type="submission" date="2019-07" db="EMBL/GenBank/DDBJ databases">
        <authorList>
            <person name="Park M."/>
        </authorList>
    </citation>
    <scope>NUCLEOTIDE SEQUENCE [LARGE SCALE GENOMIC DNA]</scope>
    <source>
        <strain evidence="1 2">KCTC32445</strain>
    </source>
</reference>
<keyword evidence="2" id="KW-1185">Reference proteome</keyword>